<reference evidence="1 2" key="1">
    <citation type="journal article" date="2022" name="bioRxiv">
        <title>Genomics of Preaxostyla Flagellates Illuminates Evolutionary Transitions and the Path Towards Mitochondrial Loss.</title>
        <authorList>
            <person name="Novak L.V.F."/>
            <person name="Treitli S.C."/>
            <person name="Pyrih J."/>
            <person name="Halakuc P."/>
            <person name="Pipaliya S.V."/>
            <person name="Vacek V."/>
            <person name="Brzon O."/>
            <person name="Soukal P."/>
            <person name="Eme L."/>
            <person name="Dacks J.B."/>
            <person name="Karnkowska A."/>
            <person name="Elias M."/>
            <person name="Hampl V."/>
        </authorList>
    </citation>
    <scope>NUCLEOTIDE SEQUENCE [LARGE SCALE GENOMIC DNA]</scope>
    <source>
        <strain evidence="1">NAU3</strain>
        <tissue evidence="1">Gut</tissue>
    </source>
</reference>
<evidence type="ECO:0000313" key="2">
    <source>
        <dbReference type="Proteomes" id="UP001281761"/>
    </source>
</evidence>
<sequence>MGKGNASLHKRRGPQIYNSLFTLVKAKYPLDDALLDRAARFLKSLEQKWNDNDLADKLETRLVHSSARSSAGFVHSILTLLSSPHSTMMTAALSFLCKTTSRSSSAILTDLVETDLFSNVLATVQPHTLPISGNEGIFDNLNRIIVECLDLTEPYYLEKLGITTTVEKFNHREMIFQKVVIPSSEFVTFLISNRYLLKQDSLGSFMELLCKLPEIGPYYRPTLEFVLASPTVMALSSCLLVIEDKDHLWYSLYYIHSWLEEWPKEGRKVVKSGKRMIQALFSEGFEDTLEQMIRTKDGNYGRSVDDKSQLISRSLGANVKKPR</sequence>
<keyword evidence="2" id="KW-1185">Reference proteome</keyword>
<comment type="caution">
    <text evidence="1">The sequence shown here is derived from an EMBL/GenBank/DDBJ whole genome shotgun (WGS) entry which is preliminary data.</text>
</comment>
<dbReference type="EMBL" id="JARBJD010000141">
    <property type="protein sequence ID" value="KAK2950193.1"/>
    <property type="molecule type" value="Genomic_DNA"/>
</dbReference>
<gene>
    <name evidence="1" type="ORF">BLNAU_14879</name>
</gene>
<name>A0ABQ9XFV6_9EUKA</name>
<accession>A0ABQ9XFV6</accession>
<organism evidence="1 2">
    <name type="scientific">Blattamonas nauphoetae</name>
    <dbReference type="NCBI Taxonomy" id="2049346"/>
    <lineage>
        <taxon>Eukaryota</taxon>
        <taxon>Metamonada</taxon>
        <taxon>Preaxostyla</taxon>
        <taxon>Oxymonadida</taxon>
        <taxon>Blattamonas</taxon>
    </lineage>
</organism>
<evidence type="ECO:0000313" key="1">
    <source>
        <dbReference type="EMBL" id="KAK2950193.1"/>
    </source>
</evidence>
<dbReference type="Proteomes" id="UP001281761">
    <property type="component" value="Unassembled WGS sequence"/>
</dbReference>
<proteinExistence type="predicted"/>
<protein>
    <submittedName>
        <fullName evidence="1">Uncharacterized protein</fullName>
    </submittedName>
</protein>